<accession>A0A1G8V5Q6</accession>
<evidence type="ECO:0000313" key="2">
    <source>
        <dbReference type="Proteomes" id="UP000198894"/>
    </source>
</evidence>
<dbReference type="SUPFAM" id="SSF55166">
    <property type="entry name" value="Hedgehog/DD-peptidase"/>
    <property type="match status" value="1"/>
</dbReference>
<keyword evidence="2" id="KW-1185">Reference proteome</keyword>
<dbReference type="Proteomes" id="UP000198894">
    <property type="component" value="Unassembled WGS sequence"/>
</dbReference>
<dbReference type="RefSeq" id="WP_091594380.1">
    <property type="nucleotide sequence ID" value="NZ_FNEE01000007.1"/>
</dbReference>
<proteinExistence type="predicted"/>
<dbReference type="Gene3D" id="3.30.1380.10">
    <property type="match status" value="1"/>
</dbReference>
<dbReference type="EMBL" id="FNEE01000007">
    <property type="protein sequence ID" value="SDJ61184.1"/>
    <property type="molecule type" value="Genomic_DNA"/>
</dbReference>
<gene>
    <name evidence="1" type="ORF">SAMN05428953_107209</name>
</gene>
<name>A0A1G8V5Q6_9HYPH</name>
<evidence type="ECO:0008006" key="3">
    <source>
        <dbReference type="Google" id="ProtNLM"/>
    </source>
</evidence>
<protein>
    <recommendedName>
        <fullName evidence="3">Peptidase M15</fullName>
    </recommendedName>
</protein>
<reference evidence="2" key="1">
    <citation type="submission" date="2016-10" db="EMBL/GenBank/DDBJ databases">
        <authorList>
            <person name="Varghese N."/>
            <person name="Submissions S."/>
        </authorList>
    </citation>
    <scope>NUCLEOTIDE SEQUENCE [LARGE SCALE GENOMIC DNA]</scope>
    <source>
        <strain evidence="2">CGMCC 1.11022</strain>
    </source>
</reference>
<sequence>MFWEHEEDLVAFLSMKEAAITKSTSLLYEWGREIGKQMQLRGEQHDSGLFGEVKPAIFDVRSGGKAEVTAGLFGDSTRSFFIHRVEPSVQCSAAQDAVNKQAISYFDQQGQRLVVIRDHMAAYNDKTTDMSNYKVLVDDYNSHVIDPVRYYRCDPSLAPLQIAYNAWWDASDQAYAATRSGFATVYGNAQRDLAELSRLNSLVRAARNGFETTSNGAGGIRAINAAHSNFLNGLTRVLSYKLVSDGPYDAKSIFDNANATATDEIRYSAITELDRLRNEYVERAIPVPAPSEFTQTKSSTKFSFQQLNTGDYAWAVLKDVLLLNIDAIANDMEGKGYPVQLNSVYRNPLRSSGLSQHQYGYAVDIQVFDFNGSGGARDEKDWKLLKAITDTHGPAYTEPVNESGVGHIHVDWRGMGSVFA</sequence>
<dbReference type="AlphaFoldDB" id="A0A1G8V5Q6"/>
<dbReference type="InterPro" id="IPR009045">
    <property type="entry name" value="Zn_M74/Hedgehog-like"/>
</dbReference>
<organism evidence="1 2">
    <name type="scientific">Mesorhizobium muleiense</name>
    <dbReference type="NCBI Taxonomy" id="1004279"/>
    <lineage>
        <taxon>Bacteria</taxon>
        <taxon>Pseudomonadati</taxon>
        <taxon>Pseudomonadota</taxon>
        <taxon>Alphaproteobacteria</taxon>
        <taxon>Hyphomicrobiales</taxon>
        <taxon>Phyllobacteriaceae</taxon>
        <taxon>Mesorhizobium</taxon>
    </lineage>
</organism>
<evidence type="ECO:0000313" key="1">
    <source>
        <dbReference type="EMBL" id="SDJ61184.1"/>
    </source>
</evidence>